<evidence type="ECO:0000313" key="10">
    <source>
        <dbReference type="Proteomes" id="UP000240739"/>
    </source>
</evidence>
<accession>A0A2T4UJM6</accession>
<feature type="transmembrane region" description="Helical" evidence="7">
    <location>
        <begin position="112"/>
        <end position="131"/>
    </location>
</feature>
<dbReference type="OrthoDB" id="4080117at2"/>
<dbReference type="InterPro" id="IPR011701">
    <property type="entry name" value="MFS"/>
</dbReference>
<dbReference type="EMBL" id="PYYB01000001">
    <property type="protein sequence ID" value="PTL59429.1"/>
    <property type="molecule type" value="Genomic_DNA"/>
</dbReference>
<evidence type="ECO:0000259" key="8">
    <source>
        <dbReference type="PROSITE" id="PS50850"/>
    </source>
</evidence>
<dbReference type="PANTHER" id="PTHR42718">
    <property type="entry name" value="MAJOR FACILITATOR SUPERFAMILY MULTIDRUG TRANSPORTER MFSC"/>
    <property type="match status" value="1"/>
</dbReference>
<feature type="transmembrane region" description="Helical" evidence="7">
    <location>
        <begin position="410"/>
        <end position="431"/>
    </location>
</feature>
<feature type="transmembrane region" description="Helical" evidence="7">
    <location>
        <begin position="308"/>
        <end position="326"/>
    </location>
</feature>
<dbReference type="GO" id="GO:0005886">
    <property type="term" value="C:plasma membrane"/>
    <property type="evidence" value="ECO:0007669"/>
    <property type="project" value="UniProtKB-SubCell"/>
</dbReference>
<keyword evidence="3" id="KW-1003">Cell membrane</keyword>
<dbReference type="InterPro" id="IPR005829">
    <property type="entry name" value="Sugar_transporter_CS"/>
</dbReference>
<dbReference type="Gene3D" id="1.20.1720.10">
    <property type="entry name" value="Multidrug resistance protein D"/>
    <property type="match status" value="1"/>
</dbReference>
<dbReference type="Gene3D" id="1.20.1250.20">
    <property type="entry name" value="MFS general substrate transporter like domains"/>
    <property type="match status" value="1"/>
</dbReference>
<keyword evidence="10" id="KW-1185">Reference proteome</keyword>
<organism evidence="9 10">
    <name type="scientific">Paraconexibacter algicola</name>
    <dbReference type="NCBI Taxonomy" id="2133960"/>
    <lineage>
        <taxon>Bacteria</taxon>
        <taxon>Bacillati</taxon>
        <taxon>Actinomycetota</taxon>
        <taxon>Thermoleophilia</taxon>
        <taxon>Solirubrobacterales</taxon>
        <taxon>Paraconexibacteraceae</taxon>
        <taxon>Paraconexibacter</taxon>
    </lineage>
</organism>
<dbReference type="PROSITE" id="PS00216">
    <property type="entry name" value="SUGAR_TRANSPORT_1"/>
    <property type="match status" value="1"/>
</dbReference>
<feature type="transmembrane region" description="Helical" evidence="7">
    <location>
        <begin position="203"/>
        <end position="222"/>
    </location>
</feature>
<dbReference type="InterPro" id="IPR020846">
    <property type="entry name" value="MFS_dom"/>
</dbReference>
<feature type="transmembrane region" description="Helical" evidence="7">
    <location>
        <begin position="234"/>
        <end position="252"/>
    </location>
</feature>
<dbReference type="InterPro" id="IPR004638">
    <property type="entry name" value="EmrB-like"/>
</dbReference>
<feature type="transmembrane region" description="Helical" evidence="7">
    <location>
        <begin position="273"/>
        <end position="296"/>
    </location>
</feature>
<dbReference type="RefSeq" id="WP_107568054.1">
    <property type="nucleotide sequence ID" value="NZ_PYYB01000001.1"/>
</dbReference>
<evidence type="ECO:0000256" key="6">
    <source>
        <dbReference type="ARBA" id="ARBA00023136"/>
    </source>
</evidence>
<feature type="transmembrane region" description="Helical" evidence="7">
    <location>
        <begin position="170"/>
        <end position="191"/>
    </location>
</feature>
<feature type="transmembrane region" description="Helical" evidence="7">
    <location>
        <begin position="84"/>
        <end position="106"/>
    </location>
</feature>
<dbReference type="NCBIfam" id="TIGR00711">
    <property type="entry name" value="efflux_EmrB"/>
    <property type="match status" value="1"/>
</dbReference>
<evidence type="ECO:0000256" key="4">
    <source>
        <dbReference type="ARBA" id="ARBA00022692"/>
    </source>
</evidence>
<feature type="transmembrane region" description="Helical" evidence="7">
    <location>
        <begin position="143"/>
        <end position="164"/>
    </location>
</feature>
<dbReference type="PANTHER" id="PTHR42718:SF46">
    <property type="entry name" value="BLR6921 PROTEIN"/>
    <property type="match status" value="1"/>
</dbReference>
<keyword evidence="4 7" id="KW-0812">Transmembrane</keyword>
<feature type="transmembrane region" description="Helical" evidence="7">
    <location>
        <begin position="55"/>
        <end position="72"/>
    </location>
</feature>
<dbReference type="SUPFAM" id="SSF103473">
    <property type="entry name" value="MFS general substrate transporter"/>
    <property type="match status" value="1"/>
</dbReference>
<keyword evidence="2" id="KW-0813">Transport</keyword>
<dbReference type="PROSITE" id="PS50850">
    <property type="entry name" value="MFS"/>
    <property type="match status" value="1"/>
</dbReference>
<reference evidence="9 10" key="1">
    <citation type="submission" date="2018-03" db="EMBL/GenBank/DDBJ databases">
        <title>Aquarubrobacter algicola gen. nov., sp. nov., a novel actinobacterium isolated from shallow eutrophic lake during the end of cyanobacterial harmful algal blooms.</title>
        <authorList>
            <person name="Chun S.J."/>
        </authorList>
    </citation>
    <scope>NUCLEOTIDE SEQUENCE [LARGE SCALE GENOMIC DNA]</scope>
    <source>
        <strain evidence="9 10">Seoho-28</strain>
    </source>
</reference>
<evidence type="ECO:0000256" key="5">
    <source>
        <dbReference type="ARBA" id="ARBA00022989"/>
    </source>
</evidence>
<sequence length="487" mass="50368">MVTAQTQDPHFERRWLILGVIGIAQLMVVLDATIVNIALPSAQADLGFSDANRQWIITAYALPFGSLLLLGGRISDLFGRKRAFITGLLGFAAASALGGLAQSFGVLVTARALQGAFGALLAPAALSLLAVTFTDPAERGKAFGIYGAIAGMGGAVGLLLGGVLTEVLDWRWCLFVTLVFALPAAAAGSRLLHHLPSPMRPPLDLPGTVTATTGLLALVYGFSHAESDGWTDALTLGLFVVAVVLLTVFVQLQRRAEHPLLPMRVVVDRNRGGAYFAMMSAGVGIFGVFIFLTFYLQQTLDFSPIETGVAFMPMNLSIVSTSILVNTRILARTGPRPLIPTGMGLAAVGLALLTRIEVDGGYATHVLPSLILVGIGFGLVFAPAFQGATAGVAPQDSGVASAMVNTSQQVGGAIGTALLTTLVVSATSGYVEDRVPGPAVAAEAAVHGYTVAFWVGAGIFVVGAIITRLLLRPGVLASPHAAPAAAH</sequence>
<feature type="transmembrane region" description="Helical" evidence="7">
    <location>
        <begin position="362"/>
        <end position="385"/>
    </location>
</feature>
<dbReference type="CDD" id="cd17321">
    <property type="entry name" value="MFS_MMR_MDR_like"/>
    <property type="match status" value="1"/>
</dbReference>
<proteinExistence type="predicted"/>
<evidence type="ECO:0000256" key="2">
    <source>
        <dbReference type="ARBA" id="ARBA00022448"/>
    </source>
</evidence>
<keyword evidence="5 7" id="KW-1133">Transmembrane helix</keyword>
<dbReference type="Pfam" id="PF07690">
    <property type="entry name" value="MFS_1"/>
    <property type="match status" value="1"/>
</dbReference>
<evidence type="ECO:0000313" key="9">
    <source>
        <dbReference type="EMBL" id="PTL59429.1"/>
    </source>
</evidence>
<dbReference type="InterPro" id="IPR036259">
    <property type="entry name" value="MFS_trans_sf"/>
</dbReference>
<dbReference type="Proteomes" id="UP000240739">
    <property type="component" value="Unassembled WGS sequence"/>
</dbReference>
<feature type="transmembrane region" description="Helical" evidence="7">
    <location>
        <begin position="15"/>
        <end position="35"/>
    </location>
</feature>
<dbReference type="GO" id="GO:0022857">
    <property type="term" value="F:transmembrane transporter activity"/>
    <property type="evidence" value="ECO:0007669"/>
    <property type="project" value="InterPro"/>
</dbReference>
<feature type="transmembrane region" description="Helical" evidence="7">
    <location>
        <begin position="451"/>
        <end position="471"/>
    </location>
</feature>
<gene>
    <name evidence="9" type="ORF">C7Y72_07080</name>
</gene>
<evidence type="ECO:0000256" key="1">
    <source>
        <dbReference type="ARBA" id="ARBA00004651"/>
    </source>
</evidence>
<keyword evidence="6 7" id="KW-0472">Membrane</keyword>
<evidence type="ECO:0000256" key="7">
    <source>
        <dbReference type="SAM" id="Phobius"/>
    </source>
</evidence>
<comment type="caution">
    <text evidence="9">The sequence shown here is derived from an EMBL/GenBank/DDBJ whole genome shotgun (WGS) entry which is preliminary data.</text>
</comment>
<feature type="transmembrane region" description="Helical" evidence="7">
    <location>
        <begin position="338"/>
        <end position="356"/>
    </location>
</feature>
<feature type="domain" description="Major facilitator superfamily (MFS) profile" evidence="8">
    <location>
        <begin position="17"/>
        <end position="475"/>
    </location>
</feature>
<comment type="subcellular location">
    <subcellularLocation>
        <location evidence="1">Cell membrane</location>
        <topology evidence="1">Multi-pass membrane protein</topology>
    </subcellularLocation>
</comment>
<evidence type="ECO:0000256" key="3">
    <source>
        <dbReference type="ARBA" id="ARBA00022475"/>
    </source>
</evidence>
<name>A0A2T4UJM6_9ACTN</name>
<protein>
    <submittedName>
        <fullName evidence="9">MFS transporter</fullName>
    </submittedName>
</protein>
<dbReference type="AlphaFoldDB" id="A0A2T4UJM6"/>